<accession>A0ABQ9F6Z3</accession>
<protein>
    <submittedName>
        <fullName evidence="2">Uncharacterized protein</fullName>
    </submittedName>
</protein>
<name>A0ABQ9F6Z3_TEGGR</name>
<keyword evidence="3" id="KW-1185">Reference proteome</keyword>
<proteinExistence type="predicted"/>
<organism evidence="2 3">
    <name type="scientific">Tegillarca granosa</name>
    <name type="common">Malaysian cockle</name>
    <name type="synonym">Anadara granosa</name>
    <dbReference type="NCBI Taxonomy" id="220873"/>
    <lineage>
        <taxon>Eukaryota</taxon>
        <taxon>Metazoa</taxon>
        <taxon>Spiralia</taxon>
        <taxon>Lophotrochozoa</taxon>
        <taxon>Mollusca</taxon>
        <taxon>Bivalvia</taxon>
        <taxon>Autobranchia</taxon>
        <taxon>Pteriomorphia</taxon>
        <taxon>Arcoida</taxon>
        <taxon>Arcoidea</taxon>
        <taxon>Arcidae</taxon>
        <taxon>Tegillarca</taxon>
    </lineage>
</organism>
<dbReference type="EMBL" id="JARBDR010000440">
    <property type="protein sequence ID" value="KAJ8312047.1"/>
    <property type="molecule type" value="Genomic_DNA"/>
</dbReference>
<evidence type="ECO:0000313" key="2">
    <source>
        <dbReference type="EMBL" id="KAJ8312047.1"/>
    </source>
</evidence>
<sequence length="77" mass="8921">MDHVRNITSGFKSLLVPYFLVNVFLSISYFIFKTVPPVCSILFYDCNLELKEVGMDNISCLCYCFEKQKTRPPLKTT</sequence>
<feature type="transmembrane region" description="Helical" evidence="1">
    <location>
        <begin position="12"/>
        <end position="32"/>
    </location>
</feature>
<keyword evidence="1" id="KW-0472">Membrane</keyword>
<keyword evidence="1" id="KW-1133">Transmembrane helix</keyword>
<dbReference type="Proteomes" id="UP001217089">
    <property type="component" value="Unassembled WGS sequence"/>
</dbReference>
<evidence type="ECO:0000256" key="1">
    <source>
        <dbReference type="SAM" id="Phobius"/>
    </source>
</evidence>
<comment type="caution">
    <text evidence="2">The sequence shown here is derived from an EMBL/GenBank/DDBJ whole genome shotgun (WGS) entry which is preliminary data.</text>
</comment>
<keyword evidence="1" id="KW-0812">Transmembrane</keyword>
<gene>
    <name evidence="2" type="ORF">KUTeg_009420</name>
</gene>
<evidence type="ECO:0000313" key="3">
    <source>
        <dbReference type="Proteomes" id="UP001217089"/>
    </source>
</evidence>
<reference evidence="2 3" key="1">
    <citation type="submission" date="2022-12" db="EMBL/GenBank/DDBJ databases">
        <title>Chromosome-level genome of Tegillarca granosa.</title>
        <authorList>
            <person name="Kim J."/>
        </authorList>
    </citation>
    <scope>NUCLEOTIDE SEQUENCE [LARGE SCALE GENOMIC DNA]</scope>
    <source>
        <strain evidence="2">Teg-2019</strain>
        <tissue evidence="2">Adductor muscle</tissue>
    </source>
</reference>